<proteinExistence type="inferred from homology"/>
<dbReference type="InterPro" id="IPR045755">
    <property type="entry name" value="FtsL-like"/>
</dbReference>
<evidence type="ECO:0000256" key="5">
    <source>
        <dbReference type="ARBA" id="ARBA00023136"/>
    </source>
</evidence>
<protein>
    <recommendedName>
        <fullName evidence="7 8">Cell division protein FtsL</fullName>
    </recommendedName>
</protein>
<evidence type="ECO:0000256" key="2">
    <source>
        <dbReference type="ARBA" id="ARBA00022618"/>
    </source>
</evidence>
<evidence type="ECO:0000256" key="10">
    <source>
        <dbReference type="SAM" id="MobiDB-lite"/>
    </source>
</evidence>
<feature type="region of interest" description="Disordered" evidence="10">
    <location>
        <begin position="1"/>
        <end position="32"/>
    </location>
</feature>
<dbReference type="GO" id="GO:0051301">
    <property type="term" value="P:cell division"/>
    <property type="evidence" value="ECO:0007669"/>
    <property type="project" value="UniProtKB-KW"/>
</dbReference>
<comment type="subcellular location">
    <subcellularLocation>
        <location evidence="7">Cell membrane</location>
        <topology evidence="7">Single-pass type II membrane protein</topology>
    </subcellularLocation>
    <text evidence="7">Localizes to the division septum where it forms a ring structure.</text>
</comment>
<comment type="similarity">
    <text evidence="7">Belongs to the FtsL family.</text>
</comment>
<keyword evidence="9" id="KW-0175">Coiled coil</keyword>
<keyword evidence="3 7" id="KW-0812">Transmembrane</keyword>
<dbReference type="InterPro" id="IPR011922">
    <property type="entry name" value="Cell_div_FtsL"/>
</dbReference>
<evidence type="ECO:0000256" key="8">
    <source>
        <dbReference type="NCBIfam" id="TIGR02209"/>
    </source>
</evidence>
<keyword evidence="6 7" id="KW-0131">Cell cycle</keyword>
<comment type="function">
    <text evidence="7">Essential cell division protein.</text>
</comment>
<keyword evidence="11" id="KW-0378">Hydrolase</keyword>
<accession>A0ABV2KRQ9</accession>
<evidence type="ECO:0000256" key="6">
    <source>
        <dbReference type="ARBA" id="ARBA00023306"/>
    </source>
</evidence>
<dbReference type="HAMAP" id="MF_00910">
    <property type="entry name" value="FtsL"/>
    <property type="match status" value="1"/>
</dbReference>
<evidence type="ECO:0000313" key="12">
    <source>
        <dbReference type="Proteomes" id="UP001549167"/>
    </source>
</evidence>
<comment type="caution">
    <text evidence="11">The sequence shown here is derived from an EMBL/GenBank/DDBJ whole genome shotgun (WGS) entry which is preliminary data.</text>
</comment>
<sequence length="125" mass="14095">MALEEVKSYHVQQPVQPKRQEEQHVPKQPPVKKPWFTKGEKVLYTLGVIIMAVLAIVVVNFSSSVDTLNRDVQQLNNQLTDVKTQNDSLRADVQELSNPNRILTIAEENGLNIRHAEVKQASSTP</sequence>
<dbReference type="Proteomes" id="UP001549167">
    <property type="component" value="Unassembled WGS sequence"/>
</dbReference>
<evidence type="ECO:0000256" key="7">
    <source>
        <dbReference type="HAMAP-Rule" id="MF_00910"/>
    </source>
</evidence>
<evidence type="ECO:0000313" key="11">
    <source>
        <dbReference type="EMBL" id="MET3682044.1"/>
    </source>
</evidence>
<keyword evidence="4 7" id="KW-1133">Transmembrane helix</keyword>
<dbReference type="EMBL" id="JBEPMX010000001">
    <property type="protein sequence ID" value="MET3682044.1"/>
    <property type="molecule type" value="Genomic_DNA"/>
</dbReference>
<dbReference type="NCBIfam" id="TIGR02209">
    <property type="entry name" value="ftsL_broad"/>
    <property type="match status" value="1"/>
</dbReference>
<evidence type="ECO:0000256" key="1">
    <source>
        <dbReference type="ARBA" id="ARBA00022475"/>
    </source>
</evidence>
<reference evidence="11 12" key="1">
    <citation type="submission" date="2024-06" db="EMBL/GenBank/DDBJ databases">
        <title>Genomic Encyclopedia of Type Strains, Phase IV (KMG-IV): sequencing the most valuable type-strain genomes for metagenomic binning, comparative biology and taxonomic classification.</title>
        <authorList>
            <person name="Goeker M."/>
        </authorList>
    </citation>
    <scope>NUCLEOTIDE SEQUENCE [LARGE SCALE GENOMIC DNA]</scope>
    <source>
        <strain evidence="11 12">DSM 23520</strain>
    </source>
</reference>
<organism evidence="11 12">
    <name type="scientific">Alkalibacillus flavidus</name>
    <dbReference type="NCBI Taxonomy" id="546021"/>
    <lineage>
        <taxon>Bacteria</taxon>
        <taxon>Bacillati</taxon>
        <taxon>Bacillota</taxon>
        <taxon>Bacilli</taxon>
        <taxon>Bacillales</taxon>
        <taxon>Bacillaceae</taxon>
        <taxon>Alkalibacillus</taxon>
    </lineage>
</organism>
<keyword evidence="1 7" id="KW-1003">Cell membrane</keyword>
<keyword evidence="5 7" id="KW-0472">Membrane</keyword>
<keyword evidence="2 7" id="KW-0132">Cell division</keyword>
<dbReference type="RefSeq" id="WP_354218421.1">
    <property type="nucleotide sequence ID" value="NZ_JBEPMX010000001.1"/>
</dbReference>
<feature type="coiled-coil region" evidence="9">
    <location>
        <begin position="58"/>
        <end position="92"/>
    </location>
</feature>
<dbReference type="Pfam" id="PF19579">
    <property type="entry name" value="FtsL_2"/>
    <property type="match status" value="1"/>
</dbReference>
<dbReference type="GO" id="GO:0016787">
    <property type="term" value="F:hydrolase activity"/>
    <property type="evidence" value="ECO:0007669"/>
    <property type="project" value="UniProtKB-KW"/>
</dbReference>
<evidence type="ECO:0000256" key="3">
    <source>
        <dbReference type="ARBA" id="ARBA00022692"/>
    </source>
</evidence>
<evidence type="ECO:0000256" key="4">
    <source>
        <dbReference type="ARBA" id="ARBA00022989"/>
    </source>
</evidence>
<feature type="transmembrane region" description="Helical" evidence="7">
    <location>
        <begin position="42"/>
        <end position="61"/>
    </location>
</feature>
<evidence type="ECO:0000256" key="9">
    <source>
        <dbReference type="SAM" id="Coils"/>
    </source>
</evidence>
<gene>
    <name evidence="7" type="primary">ftsL</name>
    <name evidence="11" type="ORF">ABID56_000123</name>
</gene>
<keyword evidence="12" id="KW-1185">Reference proteome</keyword>
<name>A0ABV2KRQ9_9BACI</name>